<dbReference type="PROSITE" id="PS50902">
    <property type="entry name" value="FLAVODOXIN_LIKE"/>
    <property type="match status" value="1"/>
</dbReference>
<evidence type="ECO:0000313" key="3">
    <source>
        <dbReference type="Proteomes" id="UP000017048"/>
    </source>
</evidence>
<dbReference type="InterPro" id="IPR029039">
    <property type="entry name" value="Flavoprotein-like_sf"/>
</dbReference>
<proteinExistence type="predicted"/>
<dbReference type="InterPro" id="IPR026816">
    <property type="entry name" value="Flavodoxin_dom"/>
</dbReference>
<dbReference type="GO" id="GO:0070819">
    <property type="term" value="F:menaquinone-dependent protoporphyrinogen oxidase activity"/>
    <property type="evidence" value="ECO:0007669"/>
    <property type="project" value="TreeGrafter"/>
</dbReference>
<gene>
    <name evidence="2" type="ORF">NCAST_31_00530</name>
</gene>
<dbReference type="InterPro" id="IPR008254">
    <property type="entry name" value="Flavodoxin/NO_synth"/>
</dbReference>
<keyword evidence="3" id="KW-1185">Reference proteome</keyword>
<dbReference type="InterPro" id="IPR052200">
    <property type="entry name" value="Protoporphyrinogen_IX_DH"/>
</dbReference>
<protein>
    <recommendedName>
        <fullName evidence="1">Flavodoxin-like domain-containing protein</fullName>
    </recommendedName>
</protein>
<dbReference type="AlphaFoldDB" id="U5EJQ0"/>
<dbReference type="GO" id="GO:0010181">
    <property type="term" value="F:FMN binding"/>
    <property type="evidence" value="ECO:0007669"/>
    <property type="project" value="InterPro"/>
</dbReference>
<name>U5EJQ0_NOCAS</name>
<accession>U5EJQ0</accession>
<dbReference type="SUPFAM" id="SSF52218">
    <property type="entry name" value="Flavoproteins"/>
    <property type="match status" value="1"/>
</dbReference>
<reference evidence="2 3" key="1">
    <citation type="journal article" date="2014" name="BMC Genomics">
        <title>Genome based analysis of type-I polyketide synthase and nonribosomal peptide synthetase gene clusters in seven strains of five representative Nocardia species.</title>
        <authorList>
            <person name="Komaki H."/>
            <person name="Ichikawa N."/>
            <person name="Hosoyama A."/>
            <person name="Takahashi-Nakaguchi A."/>
            <person name="Matsuzawa T."/>
            <person name="Suzuki K."/>
            <person name="Fujita N."/>
            <person name="Gonoi T."/>
        </authorList>
    </citation>
    <scope>NUCLEOTIDE SEQUENCE [LARGE SCALE GENOMIC DNA]</scope>
    <source>
        <strain evidence="2 3">NBRC 15531</strain>
    </source>
</reference>
<organism evidence="2 3">
    <name type="scientific">Nocardia asteroides NBRC 15531</name>
    <dbReference type="NCBI Taxonomy" id="1110697"/>
    <lineage>
        <taxon>Bacteria</taxon>
        <taxon>Bacillati</taxon>
        <taxon>Actinomycetota</taxon>
        <taxon>Actinomycetes</taxon>
        <taxon>Mycobacteriales</taxon>
        <taxon>Nocardiaceae</taxon>
        <taxon>Nocardia</taxon>
    </lineage>
</organism>
<evidence type="ECO:0000313" key="2">
    <source>
        <dbReference type="EMBL" id="GAD85359.1"/>
    </source>
</evidence>
<dbReference type="Pfam" id="PF12724">
    <property type="entry name" value="Flavodoxin_5"/>
    <property type="match status" value="1"/>
</dbReference>
<dbReference type="Proteomes" id="UP000017048">
    <property type="component" value="Unassembled WGS sequence"/>
</dbReference>
<dbReference type="STRING" id="1824.SAMN05444423_101636"/>
<dbReference type="Gene3D" id="3.40.50.360">
    <property type="match status" value="1"/>
</dbReference>
<comment type="caution">
    <text evidence="2">The sequence shown here is derived from an EMBL/GenBank/DDBJ whole genome shotgun (WGS) entry which is preliminary data.</text>
</comment>
<feature type="domain" description="Flavodoxin-like" evidence="1">
    <location>
        <begin position="13"/>
        <end position="159"/>
    </location>
</feature>
<dbReference type="PANTHER" id="PTHR38030:SF2">
    <property type="entry name" value="PROTOPORPHYRINOGEN IX DEHYDROGENASE [QUINONE]"/>
    <property type="match status" value="1"/>
</dbReference>
<dbReference type="EMBL" id="BAFO02000031">
    <property type="protein sequence ID" value="GAD85359.1"/>
    <property type="molecule type" value="Genomic_DNA"/>
</dbReference>
<dbReference type="GO" id="GO:0006783">
    <property type="term" value="P:heme biosynthetic process"/>
    <property type="evidence" value="ECO:0007669"/>
    <property type="project" value="TreeGrafter"/>
</dbReference>
<sequence>MSVEMGGVIVKALIVCTSKSHGNTRKVAEEIGAVLDAKVVEPAEVGAADLADYDLVGFGSGVYWMSLDARLREFVEALPAGQGREAFVFATSGLPEPGFRPYLRNLGDQLTAKGFEVVGGFACRGLDTMGPLALVGGLNKGRPSAEDLASARGFAEQLRARFA</sequence>
<evidence type="ECO:0000259" key="1">
    <source>
        <dbReference type="PROSITE" id="PS50902"/>
    </source>
</evidence>
<dbReference type="eggNOG" id="COG0716">
    <property type="taxonomic scope" value="Bacteria"/>
</dbReference>
<dbReference type="PANTHER" id="PTHR38030">
    <property type="entry name" value="PROTOPORPHYRINOGEN IX DEHYDROGENASE [MENAQUINONE]"/>
    <property type="match status" value="1"/>
</dbReference>